<name>A0A3L6PXK4_PANMI</name>
<dbReference type="InterPro" id="IPR017455">
    <property type="entry name" value="Znf_FYVE-rel"/>
</dbReference>
<dbReference type="PANTHER" id="PTHR22870:SF350">
    <property type="entry name" value="F12P19.9 PROTEIN"/>
    <property type="match status" value="1"/>
</dbReference>
<dbReference type="InterPro" id="IPR058923">
    <property type="entry name" value="RCC1-like_dom"/>
</dbReference>
<dbReference type="EMBL" id="PQIB02000015">
    <property type="protein sequence ID" value="RLM65431.1"/>
    <property type="molecule type" value="Genomic_DNA"/>
</dbReference>
<evidence type="ECO:0000256" key="5">
    <source>
        <dbReference type="PROSITE-ProRule" id="PRU00091"/>
    </source>
</evidence>
<keyword evidence="1" id="KW-0479">Metal-binding</keyword>
<reference evidence="10" key="1">
    <citation type="journal article" date="2019" name="Nat. Commun.">
        <title>The genome of broomcorn millet.</title>
        <authorList>
            <person name="Zou C."/>
            <person name="Miki D."/>
            <person name="Li D."/>
            <person name="Tang Q."/>
            <person name="Xiao L."/>
            <person name="Rajput S."/>
            <person name="Deng P."/>
            <person name="Jia W."/>
            <person name="Huang R."/>
            <person name="Zhang M."/>
            <person name="Sun Y."/>
            <person name="Hu J."/>
            <person name="Fu X."/>
            <person name="Schnable P.S."/>
            <person name="Li F."/>
            <person name="Zhang H."/>
            <person name="Feng B."/>
            <person name="Zhu X."/>
            <person name="Liu R."/>
            <person name="Schnable J.C."/>
            <person name="Zhu J.-K."/>
            <person name="Zhang H."/>
        </authorList>
    </citation>
    <scope>NUCLEOTIDE SEQUENCE [LARGE SCALE GENOMIC DNA]</scope>
</reference>
<dbReference type="Gene3D" id="2.130.10.30">
    <property type="entry name" value="Regulator of chromosome condensation 1/beta-lactamase-inhibitor protein II"/>
    <property type="match status" value="2"/>
</dbReference>
<dbReference type="InterPro" id="IPR013591">
    <property type="entry name" value="Brevis_radix_dom"/>
</dbReference>
<dbReference type="PROSITE" id="PS51514">
    <property type="entry name" value="BRX"/>
    <property type="match status" value="1"/>
</dbReference>
<evidence type="ECO:0000313" key="10">
    <source>
        <dbReference type="Proteomes" id="UP000275267"/>
    </source>
</evidence>
<dbReference type="InterPro" id="IPR027988">
    <property type="entry name" value="BRX_N"/>
</dbReference>
<feature type="repeat" description="RCC1" evidence="6">
    <location>
        <begin position="334"/>
        <end position="387"/>
    </location>
</feature>
<dbReference type="OrthoDB" id="5981550at2759"/>
<dbReference type="SUPFAM" id="SSF50729">
    <property type="entry name" value="PH domain-like"/>
    <property type="match status" value="1"/>
</dbReference>
<keyword evidence="2" id="KW-0677">Repeat</keyword>
<sequence length="1043" mass="114884">MAGSFDGRTPTRGVEQAIVALKKGAHLLKCGKRGKPKFCAFRLSSDETTLVWYSKGREKRLSLSSVSAVVLGQKTICSDKDQAEYWYLGLRALLPAPCSPCSSIGSRSNRQIDSCTNTPRSYIQLKSRLPSVHSTPRHIQVHPSHRSSKTQGIFSGGSVDYSEALFYPRQRTLSDIDTYLEKLTRKVSNPDIHGLRNIMVGNKEKDHKIAQTPKLKTFEGPRSALRLDSLKDIFFWGDVLGSMLDCDDMSKSLPRLVDSTNMLDVQSIACGETQVAIITKQGEVYSWGNDGSGRIGHQVNIKVSRPKLVESLASLHVKAVAYGSKYTCAVTVSGELFEWGERTHMGLLNDCYAGNQWFPHKLFSPLDGISVAKIACGPWHTAIVTSSGQLYTYGDGTFGVLGHGDTQGIARPKEVESLKGSKVKCVACGPWHTAAIVEVTSDFKSNMPSSKLFTWGDADRGKLGHADKKMKLVPTCVDSLADYDFIQVSCGMALTVVLSLTGVVFTIGSSMHGQLGNPQADGKSVCIVEGLLKSEFVRNISSGSSHVAVLTTNGKVFTWGKGKEGQLGLGDYLSRSSPTLVEALEGRHVESISCGYNYTAAICLHKAISRKDLSVCSGCKMSFGFTRKKHNCYHCGSMFCNSCSSNKVANAALAPDKSRRYRVCDVCFGQLLKVMNSGNIKSELKTTNGEMSRTEILRAYTPKLSRIFKDANLPVEKVGLVHSPNQRNEVPATPVQAKSRRWGQVECPAQFLSKQDSFRYQHTCGSSISQRMHGLAVLKCGSSLQQSTDGQRKGLTSTETILMEEVKQLRSQVTLLAEKYQQRSLQVQLYKQKLDETWLIVRDEAAKCKAAKDIIKVLTDQCKAMSVKLVVGQQPENPKITSDINQGQPLRADLQHYASEKLPIEKFIQLKNTQNHHQTNSLGDEEYAPPSNPDVPVDGPCSHQNGTRTFGINGYITEADAPVAPVMSNGVIEQIERGVYVTFAESPGGKKDIRRVRFSRKHFGEKEAQQWWEQNKSKVYANYGTEQTQHQLTVTVKSVQLQD</sequence>
<dbReference type="Pfam" id="PF08381">
    <property type="entry name" value="BRX"/>
    <property type="match status" value="1"/>
</dbReference>
<proteinExistence type="predicted"/>
<accession>A0A3L6PXK4</accession>
<organism evidence="9 10">
    <name type="scientific">Panicum miliaceum</name>
    <name type="common">Proso millet</name>
    <name type="synonym">Broomcorn millet</name>
    <dbReference type="NCBI Taxonomy" id="4540"/>
    <lineage>
        <taxon>Eukaryota</taxon>
        <taxon>Viridiplantae</taxon>
        <taxon>Streptophyta</taxon>
        <taxon>Embryophyta</taxon>
        <taxon>Tracheophyta</taxon>
        <taxon>Spermatophyta</taxon>
        <taxon>Magnoliopsida</taxon>
        <taxon>Liliopsida</taxon>
        <taxon>Poales</taxon>
        <taxon>Poaceae</taxon>
        <taxon>PACMAD clade</taxon>
        <taxon>Panicoideae</taxon>
        <taxon>Panicodae</taxon>
        <taxon>Paniceae</taxon>
        <taxon>Panicinae</taxon>
        <taxon>Panicum</taxon>
        <taxon>Panicum sect. Panicum</taxon>
    </lineage>
</organism>
<dbReference type="SUPFAM" id="SSF57903">
    <property type="entry name" value="FYVE/PHD zinc finger"/>
    <property type="match status" value="1"/>
</dbReference>
<dbReference type="InterPro" id="IPR051210">
    <property type="entry name" value="Ub_ligase/GEF_domain"/>
</dbReference>
<evidence type="ECO:0000256" key="6">
    <source>
        <dbReference type="PROSITE-ProRule" id="PRU00235"/>
    </source>
</evidence>
<dbReference type="GO" id="GO:0008270">
    <property type="term" value="F:zinc ion binding"/>
    <property type="evidence" value="ECO:0007669"/>
    <property type="project" value="UniProtKB-KW"/>
</dbReference>
<dbReference type="PROSITE" id="PS00626">
    <property type="entry name" value="RCC1_2"/>
    <property type="match status" value="1"/>
</dbReference>
<dbReference type="PANTHER" id="PTHR22870">
    <property type="entry name" value="REGULATOR OF CHROMOSOME CONDENSATION"/>
    <property type="match status" value="1"/>
</dbReference>
<feature type="repeat" description="RCC1" evidence="6">
    <location>
        <begin position="554"/>
        <end position="605"/>
    </location>
</feature>
<evidence type="ECO:0000313" key="9">
    <source>
        <dbReference type="EMBL" id="RLM65431.1"/>
    </source>
</evidence>
<dbReference type="PRINTS" id="PR00633">
    <property type="entry name" value="RCCNDNSATION"/>
</dbReference>
<feature type="domain" description="BRX" evidence="8">
    <location>
        <begin position="969"/>
        <end position="1024"/>
    </location>
</feature>
<dbReference type="Pfam" id="PF25390">
    <property type="entry name" value="WD40_RLD"/>
    <property type="match status" value="1"/>
</dbReference>
<keyword evidence="3 5" id="KW-0863">Zinc-finger</keyword>
<dbReference type="Proteomes" id="UP000275267">
    <property type="component" value="Unassembled WGS sequence"/>
</dbReference>
<gene>
    <name evidence="9" type="ORF">C2845_PM16G17750</name>
</gene>
<dbReference type="InterPro" id="IPR000408">
    <property type="entry name" value="Reg_chr_condens"/>
</dbReference>
<dbReference type="SMART" id="SM00064">
    <property type="entry name" value="FYVE"/>
    <property type="match status" value="1"/>
</dbReference>
<feature type="domain" description="FYVE-type" evidence="7">
    <location>
        <begin position="610"/>
        <end position="672"/>
    </location>
</feature>
<dbReference type="InterPro" id="IPR000306">
    <property type="entry name" value="Znf_FYVE"/>
</dbReference>
<dbReference type="AlphaFoldDB" id="A0A3L6PXK4"/>
<dbReference type="Gene3D" id="3.30.40.10">
    <property type="entry name" value="Zinc/RING finger domain, C3HC4 (zinc finger)"/>
    <property type="match status" value="1"/>
</dbReference>
<dbReference type="PROSITE" id="PS50178">
    <property type="entry name" value="ZF_FYVE"/>
    <property type="match status" value="1"/>
</dbReference>
<evidence type="ECO:0000259" key="7">
    <source>
        <dbReference type="PROSITE" id="PS50178"/>
    </source>
</evidence>
<dbReference type="STRING" id="4540.A0A3L6PXK4"/>
<keyword evidence="4" id="KW-0862">Zinc</keyword>
<dbReference type="Pfam" id="PF01363">
    <property type="entry name" value="FYVE"/>
    <property type="match status" value="1"/>
</dbReference>
<dbReference type="Pfam" id="PF13713">
    <property type="entry name" value="BRX_N"/>
    <property type="match status" value="1"/>
</dbReference>
<dbReference type="InterPro" id="IPR009091">
    <property type="entry name" value="RCC1/BLIP-II"/>
</dbReference>
<keyword evidence="10" id="KW-1185">Reference proteome</keyword>
<evidence type="ECO:0000256" key="2">
    <source>
        <dbReference type="ARBA" id="ARBA00022737"/>
    </source>
</evidence>
<dbReference type="InterPro" id="IPR011011">
    <property type="entry name" value="Znf_FYVE_PHD"/>
</dbReference>
<comment type="caution">
    <text evidence="9">The sequence shown here is derived from an EMBL/GenBank/DDBJ whole genome shotgun (WGS) entry which is preliminary data.</text>
</comment>
<dbReference type="InterPro" id="IPR011993">
    <property type="entry name" value="PH-like_dom_sf"/>
</dbReference>
<dbReference type="InterPro" id="IPR013083">
    <property type="entry name" value="Znf_RING/FYVE/PHD"/>
</dbReference>
<dbReference type="Gene3D" id="2.30.29.30">
    <property type="entry name" value="Pleckstrin-homology domain (PH domain)/Phosphotyrosine-binding domain (PTB)"/>
    <property type="match status" value="1"/>
</dbReference>
<evidence type="ECO:0000259" key="8">
    <source>
        <dbReference type="PROSITE" id="PS51514"/>
    </source>
</evidence>
<feature type="repeat" description="RCC1" evidence="6">
    <location>
        <begin position="450"/>
        <end position="501"/>
    </location>
</feature>
<dbReference type="PROSITE" id="PS50012">
    <property type="entry name" value="RCC1_3"/>
    <property type="match status" value="6"/>
</dbReference>
<feature type="repeat" description="RCC1" evidence="6">
    <location>
        <begin position="282"/>
        <end position="333"/>
    </location>
</feature>
<protein>
    <submittedName>
        <fullName evidence="9">Uncharacterized protein</fullName>
    </submittedName>
</protein>
<evidence type="ECO:0000256" key="4">
    <source>
        <dbReference type="ARBA" id="ARBA00022833"/>
    </source>
</evidence>
<evidence type="ECO:0000256" key="1">
    <source>
        <dbReference type="ARBA" id="ARBA00022723"/>
    </source>
</evidence>
<evidence type="ECO:0000256" key="3">
    <source>
        <dbReference type="ARBA" id="ARBA00022771"/>
    </source>
</evidence>
<feature type="repeat" description="RCC1" evidence="6">
    <location>
        <begin position="502"/>
        <end position="553"/>
    </location>
</feature>
<dbReference type="SUPFAM" id="SSF50985">
    <property type="entry name" value="RCC1/BLIP-II"/>
    <property type="match status" value="1"/>
</dbReference>
<feature type="repeat" description="RCC1" evidence="6">
    <location>
        <begin position="388"/>
        <end position="439"/>
    </location>
</feature>